<dbReference type="EMBL" id="CAADJD010000018">
    <property type="protein sequence ID" value="VFS63391.1"/>
    <property type="molecule type" value="Genomic_DNA"/>
</dbReference>
<sequence length="146" mass="16377">MFTQSFFDTNQLVVFSNTVRTAHRTSFDLACSGTNSQVSDGSVFSFARTVRDDSSVASVFRHFDRSQSFGQGTDLVEFDQDGVNDAFFDAFFQDLGVGYEQIVTNPAGFCRPVLWSGMRNQPSQIRPGHLRWRRLGTVWSDLPGSE</sequence>
<dbReference type="AlphaFoldDB" id="A0A485AS55"/>
<proteinExistence type="predicted"/>
<organism evidence="1 2">
    <name type="scientific">Kluyvera cryocrescens</name>
    <name type="common">Kluyvera citrophila</name>
    <dbReference type="NCBI Taxonomy" id="580"/>
    <lineage>
        <taxon>Bacteria</taxon>
        <taxon>Pseudomonadati</taxon>
        <taxon>Pseudomonadota</taxon>
        <taxon>Gammaproteobacteria</taxon>
        <taxon>Enterobacterales</taxon>
        <taxon>Enterobacteriaceae</taxon>
        <taxon>Kluyvera</taxon>
    </lineage>
</organism>
<accession>A0A485AS55</accession>
<reference evidence="1 2" key="1">
    <citation type="submission" date="2019-03" db="EMBL/GenBank/DDBJ databases">
        <authorList>
            <consortium name="Pathogen Informatics"/>
        </authorList>
    </citation>
    <scope>NUCLEOTIDE SEQUENCE [LARGE SCALE GENOMIC DNA]</scope>
    <source>
        <strain evidence="1 2">NCTC12993</strain>
    </source>
</reference>
<name>A0A485AS55_KLUCR</name>
<keyword evidence="2" id="KW-1185">Reference proteome</keyword>
<evidence type="ECO:0000313" key="2">
    <source>
        <dbReference type="Proteomes" id="UP000401081"/>
    </source>
</evidence>
<dbReference type="Proteomes" id="UP000401081">
    <property type="component" value="Unassembled WGS sequence"/>
</dbReference>
<evidence type="ECO:0000313" key="1">
    <source>
        <dbReference type="EMBL" id="VFS63391.1"/>
    </source>
</evidence>
<protein>
    <submittedName>
        <fullName evidence="1">Uncharacterized protein</fullName>
    </submittedName>
</protein>
<gene>
    <name evidence="1" type="ORF">NCTC12993_02621</name>
</gene>